<reference evidence="3 4" key="1">
    <citation type="submission" date="2024-05" db="EMBL/GenBank/DDBJ databases">
        <authorList>
            <person name="Yi C."/>
        </authorList>
    </citation>
    <scope>NUCLEOTIDE SEQUENCE [LARGE SCALE GENOMIC DNA]</scope>
    <source>
        <strain evidence="3 4">XS13</strain>
    </source>
</reference>
<dbReference type="Proteomes" id="UP001484097">
    <property type="component" value="Unassembled WGS sequence"/>
</dbReference>
<keyword evidence="1" id="KW-0732">Signal</keyword>
<dbReference type="InterPro" id="IPR001638">
    <property type="entry name" value="Solute-binding_3/MltF_N"/>
</dbReference>
<dbReference type="PROSITE" id="PS51257">
    <property type="entry name" value="PROKAR_LIPOPROTEIN"/>
    <property type="match status" value="1"/>
</dbReference>
<dbReference type="Pfam" id="PF00497">
    <property type="entry name" value="SBP_bac_3"/>
    <property type="match status" value="1"/>
</dbReference>
<comment type="caution">
    <text evidence="3">The sequence shown here is derived from an EMBL/GenBank/DDBJ whole genome shotgun (WGS) entry which is preliminary data.</text>
</comment>
<evidence type="ECO:0000259" key="2">
    <source>
        <dbReference type="SMART" id="SM00062"/>
    </source>
</evidence>
<keyword evidence="4" id="KW-1185">Reference proteome</keyword>
<evidence type="ECO:0000313" key="3">
    <source>
        <dbReference type="EMBL" id="MEO9248321.1"/>
    </source>
</evidence>
<organism evidence="3 4">
    <name type="scientific">Citricoccus nitrophenolicus</name>
    <dbReference type="NCBI Taxonomy" id="863575"/>
    <lineage>
        <taxon>Bacteria</taxon>
        <taxon>Bacillati</taxon>
        <taxon>Actinomycetota</taxon>
        <taxon>Actinomycetes</taxon>
        <taxon>Micrococcales</taxon>
        <taxon>Micrococcaceae</taxon>
        <taxon>Citricoccus</taxon>
    </lineage>
</organism>
<dbReference type="SUPFAM" id="SSF53850">
    <property type="entry name" value="Periplasmic binding protein-like II"/>
    <property type="match status" value="1"/>
</dbReference>
<dbReference type="RefSeq" id="WP_347920936.1">
    <property type="nucleotide sequence ID" value="NZ_JBDXMX010000004.1"/>
</dbReference>
<dbReference type="EMBL" id="JBDXMX010000004">
    <property type="protein sequence ID" value="MEO9248321.1"/>
    <property type="molecule type" value="Genomic_DNA"/>
</dbReference>
<dbReference type="PANTHER" id="PTHR35936">
    <property type="entry name" value="MEMBRANE-BOUND LYTIC MUREIN TRANSGLYCOSYLASE F"/>
    <property type="match status" value="1"/>
</dbReference>
<name>A0ABV0IJI5_9MICC</name>
<evidence type="ECO:0000256" key="1">
    <source>
        <dbReference type="ARBA" id="ARBA00022729"/>
    </source>
</evidence>
<gene>
    <name evidence="3" type="ORF">ABDK96_11570</name>
</gene>
<accession>A0ABV0IJI5</accession>
<dbReference type="Gene3D" id="3.40.190.10">
    <property type="entry name" value="Periplasmic binding protein-like II"/>
    <property type="match status" value="2"/>
</dbReference>
<feature type="domain" description="Solute-binding protein family 3/N-terminal" evidence="2">
    <location>
        <begin position="61"/>
        <end position="287"/>
    </location>
</feature>
<protein>
    <submittedName>
        <fullName evidence="3">ABC transporter substrate-binding protein</fullName>
    </submittedName>
</protein>
<sequence length="303" mass="32338">MNRKLTGAIAGVAVLGLLTGCANPTIEGAGETTVDEDIVATVEPVEEIAAMLPEQYRDQGGFTVSINPTVEPIKFVDTDGEIVGLNPELLRAAAQVLDTKAQFQEGTFDAMVPGLEAQRYDAIASVADFVERQNHIDFIDYLRNGTAIVAGPDFEQNEITLDDICGMSVGYARGTSQQASLEAAAADCINAGEPEPSLNGYSDAAAGILSVRSGEADGFWGDYPQMAYNVKKSPDSFKIIYEEHESILGIGIHKDNPDLRDALRAALLHLVEDGTYDAILAKWGLEESAVPDLPINSDISSES</sequence>
<dbReference type="SMART" id="SM00062">
    <property type="entry name" value="PBPb"/>
    <property type="match status" value="1"/>
</dbReference>
<dbReference type="CDD" id="cd01004">
    <property type="entry name" value="PBP2_MidA_like"/>
    <property type="match status" value="1"/>
</dbReference>
<proteinExistence type="predicted"/>
<dbReference type="PANTHER" id="PTHR35936:SF17">
    <property type="entry name" value="ARGININE-BINDING EXTRACELLULAR PROTEIN ARTP"/>
    <property type="match status" value="1"/>
</dbReference>
<evidence type="ECO:0000313" key="4">
    <source>
        <dbReference type="Proteomes" id="UP001484097"/>
    </source>
</evidence>